<gene>
    <name evidence="1" type="ORF">A2642_00490</name>
</gene>
<dbReference type="Gene3D" id="3.10.450.620">
    <property type="entry name" value="JHP933, nucleotidyltransferase-like core domain"/>
    <property type="match status" value="1"/>
</dbReference>
<comment type="caution">
    <text evidence="1">The sequence shown here is derived from an EMBL/GenBank/DDBJ whole genome shotgun (WGS) entry which is preliminary data.</text>
</comment>
<reference evidence="1 2" key="1">
    <citation type="journal article" date="2016" name="Nat. Commun.">
        <title>Thousands of microbial genomes shed light on interconnected biogeochemical processes in an aquifer system.</title>
        <authorList>
            <person name="Anantharaman K."/>
            <person name="Brown C.T."/>
            <person name="Hug L.A."/>
            <person name="Sharon I."/>
            <person name="Castelle C.J."/>
            <person name="Probst A.J."/>
            <person name="Thomas B.C."/>
            <person name="Singh A."/>
            <person name="Wilkins M.J."/>
            <person name="Karaoz U."/>
            <person name="Brodie E.L."/>
            <person name="Williams K.H."/>
            <person name="Hubbard S.S."/>
            <person name="Banfield J.F."/>
        </authorList>
    </citation>
    <scope>NUCLEOTIDE SEQUENCE [LARGE SCALE GENOMIC DNA]</scope>
</reference>
<sequence>MKTIKTQDILHKAWLYKILSAVYSDIYLAQNLYFKGGTCASMLCYLDRFSVDLDMDFVGKTEDMPVVRERLEKIWIELGLEIKDQSKNTIQYFLKYPNTAHDRNTLAIDAVFPVPKANIYEAKRFTDIDRTIICQSKETMFGNKLAAVLDRWQKHGAIAGRDIYDIHYFFSQNFSFNEAVILERTGKKTKDFLVELIAFIEKHITETILVQDLSNLLDAEQMRKARKSLKQDTLIFLRTYVNAM</sequence>
<organism evidence="1 2">
    <name type="scientific">Candidatus Nomurabacteria bacterium RIFCSPHIGHO2_01_FULL_39_10</name>
    <dbReference type="NCBI Taxonomy" id="1801733"/>
    <lineage>
        <taxon>Bacteria</taxon>
        <taxon>Candidatus Nomuraibacteriota</taxon>
    </lineage>
</organism>
<name>A0A1F6V7M2_9BACT</name>
<proteinExistence type="predicted"/>
<accession>A0A1F6V7M2</accession>
<dbReference type="EMBL" id="MFTJ01000023">
    <property type="protein sequence ID" value="OGI65677.1"/>
    <property type="molecule type" value="Genomic_DNA"/>
</dbReference>
<dbReference type="Pfam" id="PF08843">
    <property type="entry name" value="AbiEii"/>
    <property type="match status" value="1"/>
</dbReference>
<evidence type="ECO:0008006" key="3">
    <source>
        <dbReference type="Google" id="ProtNLM"/>
    </source>
</evidence>
<evidence type="ECO:0000313" key="1">
    <source>
        <dbReference type="EMBL" id="OGI65677.1"/>
    </source>
</evidence>
<protein>
    <recommendedName>
        <fullName evidence="3">Nucleotidyltransferase</fullName>
    </recommendedName>
</protein>
<dbReference type="InterPro" id="IPR014942">
    <property type="entry name" value="AbiEii"/>
</dbReference>
<dbReference type="Proteomes" id="UP000178700">
    <property type="component" value="Unassembled WGS sequence"/>
</dbReference>
<evidence type="ECO:0000313" key="2">
    <source>
        <dbReference type="Proteomes" id="UP000178700"/>
    </source>
</evidence>
<dbReference type="AlphaFoldDB" id="A0A1F6V7M2"/>